<comment type="subcellular location">
    <subcellularLocation>
        <location evidence="1 8">Cell outer membrane</location>
        <topology evidence="1 8">Multi-pass membrane protein</topology>
    </subcellularLocation>
</comment>
<evidence type="ECO:0000259" key="11">
    <source>
        <dbReference type="Pfam" id="PF07715"/>
    </source>
</evidence>
<evidence type="ECO:0000256" key="4">
    <source>
        <dbReference type="ARBA" id="ARBA00022692"/>
    </source>
</evidence>
<keyword evidence="3 8" id="KW-1134">Transmembrane beta strand</keyword>
<dbReference type="SUPFAM" id="SSF56935">
    <property type="entry name" value="Porins"/>
    <property type="match status" value="1"/>
</dbReference>
<organism evidence="12 13">
    <name type="scientific">Reichenbachiella carrageenanivorans</name>
    <dbReference type="NCBI Taxonomy" id="2979869"/>
    <lineage>
        <taxon>Bacteria</taxon>
        <taxon>Pseudomonadati</taxon>
        <taxon>Bacteroidota</taxon>
        <taxon>Cytophagia</taxon>
        <taxon>Cytophagales</taxon>
        <taxon>Reichenbachiellaceae</taxon>
        <taxon>Reichenbachiella</taxon>
    </lineage>
</organism>
<evidence type="ECO:0000256" key="6">
    <source>
        <dbReference type="ARBA" id="ARBA00023136"/>
    </source>
</evidence>
<dbReference type="NCBIfam" id="TIGR04056">
    <property type="entry name" value="OMP_RagA_SusC"/>
    <property type="match status" value="1"/>
</dbReference>
<evidence type="ECO:0000256" key="5">
    <source>
        <dbReference type="ARBA" id="ARBA00023077"/>
    </source>
</evidence>
<sequence length="1044" mass="116124">MNKILLILGLIGAVCFQALGQIKVSGVVLDEETKEPLIGATVLVKGTSSGTIANVDGSFSLNLSSDTLSLLVSYTGYITQEIKPRNSQLEILLKLDMEQLDEVVIVGYGVQKKRDLTGSMSGIKSEELLQSQSPDVMTAMQGRMAGVQISSDSGQPGGGMNIVVRGQSSINGTSSPLFVIDGVQIDVNFDEVATSGSSQARMNPLASLNPADIESIEILKDASATAIFGSRGANGVVIVTTKSGGGGRATLEYSFDFGISEATKTMNVASANEYLAYQEERGNTSFLMTDADNDGAYDDRRNFDSIPSHDWQNEALRQAYTIQHQLTLRGGNDNSNYSVGLGYLSQEGLIINNDYKRYNFRIRLENKYSEKLKLWFNSNASYSNITGIANNGGIDDYNGVTQFVVLSNPWEIRDQDADPYSSAFTAPLDLIQKTDKTTDMFRIYSSANLNYSITKNLKYNALIGGMYSHSKLKEFFSSETSWGNYWDGRALISEVSSYSYNHSSQFHYDKKISQAHKINAMAAFEINHYNWEKFSNDIAGFEDQSTGVNDISKGAVTNGYNSNRWRTNRLSYLGRINYSLFDKYLFTVSMRADGSDKFGPGNRWGYFSSGALAWRVSDEAFMQSIDPISNLKLRVSYGSTGNERIPANTYLAQMETSYYASDDFTYFGMSPSSRENPDLKWEVTHQYNAGIDLGLFGNRVNVTADYYKKITNDLLMNAPIAAQSGYNQQWLNIGRIDNYGVELQLSTVNIDTKNFDWSTDFNISFNRNEVKNLGGSEFITVNTPGGWITNPARVIVGQPIGTMYGYMFDGIYQIEDFTWQNNSDPNVAHEDRVYELKEDVTQFQSGNPAPGTMKYKDISGPDGRPDGVVDDEYDRTVIGQSNPVHFGGFNNTFSYKNFDLSIFFQWNYGNDVFNAGKLRLNGILPWMNISKEYYDNHWTPENGGNDSPGLAQIDVSTPSSYFVEDASYLRLKTVSLGYTLPSALYSKIGISMIKISVVGTNLLTWTNYSGMDPEINYYNPLISGFDRIAYPRSKTVTFNLNVKF</sequence>
<dbReference type="EMBL" id="CP106735">
    <property type="protein sequence ID" value="UXX80072.1"/>
    <property type="molecule type" value="Genomic_DNA"/>
</dbReference>
<evidence type="ECO:0000259" key="10">
    <source>
        <dbReference type="Pfam" id="PF00593"/>
    </source>
</evidence>
<evidence type="ECO:0000256" key="7">
    <source>
        <dbReference type="ARBA" id="ARBA00023237"/>
    </source>
</evidence>
<dbReference type="Pfam" id="PF00593">
    <property type="entry name" value="TonB_dep_Rec_b-barrel"/>
    <property type="match status" value="1"/>
</dbReference>
<keyword evidence="5 9" id="KW-0798">TonB box</keyword>
<evidence type="ECO:0000256" key="8">
    <source>
        <dbReference type="PROSITE-ProRule" id="PRU01360"/>
    </source>
</evidence>
<feature type="domain" description="TonB-dependent receptor plug" evidence="11">
    <location>
        <begin position="112"/>
        <end position="236"/>
    </location>
</feature>
<dbReference type="InterPro" id="IPR008969">
    <property type="entry name" value="CarboxyPept-like_regulatory"/>
</dbReference>
<dbReference type="InterPro" id="IPR023996">
    <property type="entry name" value="TonB-dep_OMP_SusC/RagA"/>
</dbReference>
<dbReference type="InterPro" id="IPR023997">
    <property type="entry name" value="TonB-dep_OMP_SusC/RagA_CS"/>
</dbReference>
<dbReference type="RefSeq" id="WP_263051802.1">
    <property type="nucleotide sequence ID" value="NZ_CP106735.1"/>
</dbReference>
<dbReference type="InterPro" id="IPR000531">
    <property type="entry name" value="Beta-barrel_TonB"/>
</dbReference>
<dbReference type="Proteomes" id="UP001062165">
    <property type="component" value="Chromosome"/>
</dbReference>
<dbReference type="InterPro" id="IPR037066">
    <property type="entry name" value="Plug_dom_sf"/>
</dbReference>
<dbReference type="NCBIfam" id="TIGR04057">
    <property type="entry name" value="SusC_RagA_signa"/>
    <property type="match status" value="1"/>
</dbReference>
<keyword evidence="13" id="KW-1185">Reference proteome</keyword>
<protein>
    <submittedName>
        <fullName evidence="12">TonB-dependent receptor</fullName>
    </submittedName>
</protein>
<evidence type="ECO:0000256" key="1">
    <source>
        <dbReference type="ARBA" id="ARBA00004571"/>
    </source>
</evidence>
<accession>A0ABY6D1N1</accession>
<dbReference type="InterPro" id="IPR039426">
    <property type="entry name" value="TonB-dep_rcpt-like"/>
</dbReference>
<dbReference type="Gene3D" id="2.60.40.1120">
    <property type="entry name" value="Carboxypeptidase-like, regulatory domain"/>
    <property type="match status" value="1"/>
</dbReference>
<dbReference type="Pfam" id="PF07715">
    <property type="entry name" value="Plug"/>
    <property type="match status" value="1"/>
</dbReference>
<evidence type="ECO:0000256" key="2">
    <source>
        <dbReference type="ARBA" id="ARBA00022448"/>
    </source>
</evidence>
<dbReference type="PROSITE" id="PS52016">
    <property type="entry name" value="TONB_DEPENDENT_REC_3"/>
    <property type="match status" value="1"/>
</dbReference>
<dbReference type="Pfam" id="PF13715">
    <property type="entry name" value="CarbopepD_reg_2"/>
    <property type="match status" value="1"/>
</dbReference>
<name>A0ABY6D1N1_9BACT</name>
<dbReference type="SUPFAM" id="SSF49464">
    <property type="entry name" value="Carboxypeptidase regulatory domain-like"/>
    <property type="match status" value="1"/>
</dbReference>
<evidence type="ECO:0000256" key="9">
    <source>
        <dbReference type="RuleBase" id="RU003357"/>
    </source>
</evidence>
<dbReference type="Gene3D" id="2.170.130.10">
    <property type="entry name" value="TonB-dependent receptor, plug domain"/>
    <property type="match status" value="1"/>
</dbReference>
<gene>
    <name evidence="12" type="ORF">N7E81_02995</name>
</gene>
<proteinExistence type="inferred from homology"/>
<feature type="domain" description="TonB-dependent receptor-like beta-barrel" evidence="10">
    <location>
        <begin position="378"/>
        <end position="791"/>
    </location>
</feature>
<evidence type="ECO:0000313" key="13">
    <source>
        <dbReference type="Proteomes" id="UP001062165"/>
    </source>
</evidence>
<dbReference type="Gene3D" id="2.40.170.20">
    <property type="entry name" value="TonB-dependent receptor, beta-barrel domain"/>
    <property type="match status" value="1"/>
</dbReference>
<keyword evidence="2 8" id="KW-0813">Transport</keyword>
<keyword evidence="4 8" id="KW-0812">Transmembrane</keyword>
<reference evidence="12" key="1">
    <citation type="submission" date="2022-10" db="EMBL/GenBank/DDBJ databases">
        <title>Comparative genomics and taxonomic characterization of three novel marine species of genus Reichenbachiella exhibiting antioxidant and polysaccharide degradation activities.</title>
        <authorList>
            <person name="Muhammad N."/>
            <person name="Lee Y.-J."/>
            <person name="Ko J."/>
            <person name="Kim S.-G."/>
        </authorList>
    </citation>
    <scope>NUCLEOTIDE SEQUENCE</scope>
    <source>
        <strain evidence="12">Wsw4-B4</strain>
    </source>
</reference>
<evidence type="ECO:0000313" key="12">
    <source>
        <dbReference type="EMBL" id="UXX80072.1"/>
    </source>
</evidence>
<dbReference type="InterPro" id="IPR036942">
    <property type="entry name" value="Beta-barrel_TonB_sf"/>
</dbReference>
<keyword evidence="6 8" id="KW-0472">Membrane</keyword>
<keyword evidence="12" id="KW-0675">Receptor</keyword>
<keyword evidence="7 8" id="KW-0998">Cell outer membrane</keyword>
<evidence type="ECO:0000256" key="3">
    <source>
        <dbReference type="ARBA" id="ARBA00022452"/>
    </source>
</evidence>
<comment type="similarity">
    <text evidence="8 9">Belongs to the TonB-dependent receptor family.</text>
</comment>
<dbReference type="InterPro" id="IPR012910">
    <property type="entry name" value="Plug_dom"/>
</dbReference>